<dbReference type="RefSeq" id="WP_114688089.1">
    <property type="nucleotide sequence ID" value="NZ_QQNB01000002.1"/>
</dbReference>
<dbReference type="Proteomes" id="UP000253918">
    <property type="component" value="Unassembled WGS sequence"/>
</dbReference>
<gene>
    <name evidence="1" type="ORF">DVW87_12675</name>
</gene>
<proteinExistence type="predicted"/>
<dbReference type="EMBL" id="QQNB01000002">
    <property type="protein sequence ID" value="RDE06019.1"/>
    <property type="molecule type" value="Genomic_DNA"/>
</dbReference>
<keyword evidence="2" id="KW-1185">Reference proteome</keyword>
<protein>
    <submittedName>
        <fullName evidence="1">Uncharacterized protein</fullName>
    </submittedName>
</protein>
<sequence length="77" mass="8013">MRTLLALVGLVALIILGLVWAGFLNLNATPGTLPQVEVKGGQAPTLKADMGTVDVGTTNKVVEVPTVDVNRPGEPKH</sequence>
<comment type="caution">
    <text evidence="1">The sequence shown here is derived from an EMBL/GenBank/DDBJ whole genome shotgun (WGS) entry which is preliminary data.</text>
</comment>
<dbReference type="AlphaFoldDB" id="A0A369VW06"/>
<dbReference type="OrthoDB" id="7582968at2"/>
<organism evidence="1 2">
    <name type="scientific">Sphingomonas aracearum</name>
    <dbReference type="NCBI Taxonomy" id="2283317"/>
    <lineage>
        <taxon>Bacteria</taxon>
        <taxon>Pseudomonadati</taxon>
        <taxon>Pseudomonadota</taxon>
        <taxon>Alphaproteobacteria</taxon>
        <taxon>Sphingomonadales</taxon>
        <taxon>Sphingomonadaceae</taxon>
        <taxon>Sphingomonas</taxon>
    </lineage>
</organism>
<accession>A0A369VW06</accession>
<evidence type="ECO:0000313" key="1">
    <source>
        <dbReference type="EMBL" id="RDE06019.1"/>
    </source>
</evidence>
<evidence type="ECO:0000313" key="2">
    <source>
        <dbReference type="Proteomes" id="UP000253918"/>
    </source>
</evidence>
<reference evidence="1 2" key="1">
    <citation type="submission" date="2018-07" db="EMBL/GenBank/DDBJ databases">
        <title>a novel species of Sphingomonas isolated from the rhizosphere soil of Araceae plant.</title>
        <authorList>
            <person name="Zhiyong W."/>
            <person name="Qinglan Z."/>
            <person name="Zhiwei F."/>
            <person name="Ding X."/>
            <person name="Gejiao W."/>
            <person name="Shixue Z."/>
        </authorList>
    </citation>
    <scope>NUCLEOTIDE SEQUENCE [LARGE SCALE GENOMIC DNA]</scope>
    <source>
        <strain evidence="1 2">WZY 27</strain>
    </source>
</reference>
<name>A0A369VW06_9SPHN</name>